<sequence>LVYYFIVMTVTLYHFVSNENIWDESPLGYNWFPLPSESVLPAVPPKDTDTNMTSNLPMDTNRPPSVDIDIEIASIEPPPPRSQNGHRRKISSWKPAPLDADSKATTSAASGSQLRLPSDVPSGPSDSTEAFENIPIDRPSRLPEPEITPKFSLNEYIARMSFGGPEWAKKLRPKKPGVDLPFPVVATGSVKRYPIRMKNQSGTVERIDAPVSPPHSESNKQTAHLGPARIEPRLFPTLAGGGATIAPLPG</sequence>
<organism evidence="2 3">
    <name type="scientific">Clathrus columnatus</name>
    <dbReference type="NCBI Taxonomy" id="1419009"/>
    <lineage>
        <taxon>Eukaryota</taxon>
        <taxon>Fungi</taxon>
        <taxon>Dikarya</taxon>
        <taxon>Basidiomycota</taxon>
        <taxon>Agaricomycotina</taxon>
        <taxon>Agaricomycetes</taxon>
        <taxon>Phallomycetidae</taxon>
        <taxon>Phallales</taxon>
        <taxon>Clathraceae</taxon>
        <taxon>Clathrus</taxon>
    </lineage>
</organism>
<dbReference type="AlphaFoldDB" id="A0AAV5AAM2"/>
<reference evidence="2" key="1">
    <citation type="submission" date="2021-10" db="EMBL/GenBank/DDBJ databases">
        <title>De novo Genome Assembly of Clathrus columnatus (Basidiomycota, Fungi) Using Illumina and Nanopore Sequence Data.</title>
        <authorList>
            <person name="Ogiso-Tanaka E."/>
            <person name="Itagaki H."/>
            <person name="Hosoya T."/>
            <person name="Hosaka K."/>
        </authorList>
    </citation>
    <scope>NUCLEOTIDE SEQUENCE</scope>
    <source>
        <strain evidence="2">MO-923</strain>
    </source>
</reference>
<feature type="non-terminal residue" evidence="2">
    <location>
        <position position="1"/>
    </location>
</feature>
<keyword evidence="3" id="KW-1185">Reference proteome</keyword>
<name>A0AAV5AAM2_9AGAM</name>
<dbReference type="EMBL" id="BPWL01000005">
    <property type="protein sequence ID" value="GJJ10632.1"/>
    <property type="molecule type" value="Genomic_DNA"/>
</dbReference>
<gene>
    <name evidence="2" type="ORF">Clacol_004859</name>
</gene>
<dbReference type="Proteomes" id="UP001050691">
    <property type="component" value="Unassembled WGS sequence"/>
</dbReference>
<protein>
    <submittedName>
        <fullName evidence="2">Uncharacterized protein</fullName>
    </submittedName>
</protein>
<feature type="region of interest" description="Disordered" evidence="1">
    <location>
        <begin position="42"/>
        <end position="147"/>
    </location>
</feature>
<evidence type="ECO:0000256" key="1">
    <source>
        <dbReference type="SAM" id="MobiDB-lite"/>
    </source>
</evidence>
<feature type="region of interest" description="Disordered" evidence="1">
    <location>
        <begin position="199"/>
        <end position="227"/>
    </location>
</feature>
<evidence type="ECO:0000313" key="3">
    <source>
        <dbReference type="Proteomes" id="UP001050691"/>
    </source>
</evidence>
<feature type="compositionally biased region" description="Low complexity" evidence="1">
    <location>
        <begin position="103"/>
        <end position="112"/>
    </location>
</feature>
<evidence type="ECO:0000313" key="2">
    <source>
        <dbReference type="EMBL" id="GJJ10632.1"/>
    </source>
</evidence>
<comment type="caution">
    <text evidence="2">The sequence shown here is derived from an EMBL/GenBank/DDBJ whole genome shotgun (WGS) entry which is preliminary data.</text>
</comment>
<proteinExistence type="predicted"/>
<accession>A0AAV5AAM2</accession>